<protein>
    <submittedName>
        <fullName evidence="2">Uncharacterized protein</fullName>
    </submittedName>
</protein>
<reference evidence="2" key="1">
    <citation type="submission" date="2016-11" db="UniProtKB">
        <authorList>
            <consortium name="WormBaseParasite"/>
        </authorList>
    </citation>
    <scope>IDENTIFICATION</scope>
    <source>
        <strain evidence="2">KR3021</strain>
    </source>
</reference>
<organism evidence="1 2">
    <name type="scientific">Rhabditophanes sp. KR3021</name>
    <dbReference type="NCBI Taxonomy" id="114890"/>
    <lineage>
        <taxon>Eukaryota</taxon>
        <taxon>Metazoa</taxon>
        <taxon>Ecdysozoa</taxon>
        <taxon>Nematoda</taxon>
        <taxon>Chromadorea</taxon>
        <taxon>Rhabditida</taxon>
        <taxon>Tylenchina</taxon>
        <taxon>Panagrolaimomorpha</taxon>
        <taxon>Strongyloidoidea</taxon>
        <taxon>Alloionematidae</taxon>
        <taxon>Rhabditophanes</taxon>
    </lineage>
</organism>
<evidence type="ECO:0000313" key="1">
    <source>
        <dbReference type="Proteomes" id="UP000095286"/>
    </source>
</evidence>
<dbReference type="Proteomes" id="UP000095286">
    <property type="component" value="Unplaced"/>
</dbReference>
<evidence type="ECO:0000313" key="2">
    <source>
        <dbReference type="WBParaSite" id="RSKR_0000201400.1"/>
    </source>
</evidence>
<accession>A0AC35TMC2</accession>
<proteinExistence type="predicted"/>
<dbReference type="WBParaSite" id="RSKR_0000201400.1">
    <property type="protein sequence ID" value="RSKR_0000201400.1"/>
    <property type="gene ID" value="RSKR_0000201400"/>
</dbReference>
<name>A0AC35TMC2_9BILA</name>
<sequence>MTPLRSTSVSRTPVLQTTSNIPDSKTTPLRRNNDSFASSETINKVPLLIKTGLSGSENNLSRNITMTRRKIVASPKMTPSRSDDNLLIKKTLKKPAIKAMPMNKRFEVYESSEAVPTNSITSEEQQCKTERLAMAMEELIAFKKTDHTPTQKNALCKKIYFTAIDKTNRMRRVQYFQAQLAQMEKDEIANHEQINVIRGSIAGINDQIVVNNRNLLGVNECAEKIRGMHEELNTFKEITITSQQKEIEFINTQIESVQNLETSEIAFSLINKCDHFKNHTTNLSVNKAKAELKLDTVLSKLSALGPIKF</sequence>